<dbReference type="SUPFAM" id="SSF54001">
    <property type="entry name" value="Cysteine proteinases"/>
    <property type="match status" value="1"/>
</dbReference>
<evidence type="ECO:0000313" key="4">
    <source>
        <dbReference type="Proteomes" id="UP000295504"/>
    </source>
</evidence>
<dbReference type="Proteomes" id="UP000295504">
    <property type="component" value="Unassembled WGS sequence"/>
</dbReference>
<sequence length="281" mass="32170">MFEELGIDNMLILGSGLNESHLWNLVKISDEWYHLDITWNDPLPDVKGRVIYKYFLKDDNFMRNTHTWNAADYPKAKNSSYTHLTEFKSNKLTPIHKITYAPDDTYSNWAKIEIEKAITYELVTQKILSNFTADITREEFAELSLQLYRILGGKIEIKANSNIFKDTQNLAILQAYSVGIVNGIGDGKFDPKGKITRQQMACMLERVLTSLEIYPVVTKEYRYFSDEDEIADDAKSSVQLMNKLGVISGVGKNIINPRGNTSREQAIAMLVRLLEHNQVSF</sequence>
<keyword evidence="1" id="KW-0677">Repeat</keyword>
<dbReference type="PROSITE" id="PS51272">
    <property type="entry name" value="SLH"/>
    <property type="match status" value="2"/>
</dbReference>
<dbReference type="AlphaFoldDB" id="A0A4R2TLV0"/>
<dbReference type="Pfam" id="PF00395">
    <property type="entry name" value="SLH"/>
    <property type="match status" value="2"/>
</dbReference>
<dbReference type="EMBL" id="SLYC01000006">
    <property type="protein sequence ID" value="TCQ04618.1"/>
    <property type="molecule type" value="Genomic_DNA"/>
</dbReference>
<feature type="domain" description="SLH" evidence="2">
    <location>
        <begin position="155"/>
        <end position="218"/>
    </location>
</feature>
<proteinExistence type="predicted"/>
<gene>
    <name evidence="3" type="ORF">EDD79_100621</name>
</gene>
<organism evidence="3 4">
    <name type="scientific">Serpentinicella alkaliphila</name>
    <dbReference type="NCBI Taxonomy" id="1734049"/>
    <lineage>
        <taxon>Bacteria</taxon>
        <taxon>Bacillati</taxon>
        <taxon>Bacillota</taxon>
        <taxon>Clostridia</taxon>
        <taxon>Peptostreptococcales</taxon>
        <taxon>Natronincolaceae</taxon>
        <taxon>Serpentinicella</taxon>
    </lineage>
</organism>
<keyword evidence="4" id="KW-1185">Reference proteome</keyword>
<dbReference type="InterPro" id="IPR038765">
    <property type="entry name" value="Papain-like_cys_pep_sf"/>
</dbReference>
<name>A0A4R2TLV0_9FIRM</name>
<evidence type="ECO:0000259" key="2">
    <source>
        <dbReference type="PROSITE" id="PS51272"/>
    </source>
</evidence>
<evidence type="ECO:0000313" key="3">
    <source>
        <dbReference type="EMBL" id="TCQ04618.1"/>
    </source>
</evidence>
<dbReference type="InterPro" id="IPR001119">
    <property type="entry name" value="SLH_dom"/>
</dbReference>
<comment type="caution">
    <text evidence="3">The sequence shown here is derived from an EMBL/GenBank/DDBJ whole genome shotgun (WGS) entry which is preliminary data.</text>
</comment>
<protein>
    <submittedName>
        <fullName evidence="3">S-layer family protein</fullName>
    </submittedName>
</protein>
<reference evidence="3 4" key="1">
    <citation type="submission" date="2019-03" db="EMBL/GenBank/DDBJ databases">
        <title>Genomic Encyclopedia of Type Strains, Phase IV (KMG-IV): sequencing the most valuable type-strain genomes for metagenomic binning, comparative biology and taxonomic classification.</title>
        <authorList>
            <person name="Goeker M."/>
        </authorList>
    </citation>
    <scope>NUCLEOTIDE SEQUENCE [LARGE SCALE GENOMIC DNA]</scope>
    <source>
        <strain evidence="3 4">DSM 100013</strain>
    </source>
</reference>
<feature type="domain" description="SLH" evidence="2">
    <location>
        <begin position="221"/>
        <end position="281"/>
    </location>
</feature>
<accession>A0A4R2TLV0</accession>
<evidence type="ECO:0000256" key="1">
    <source>
        <dbReference type="ARBA" id="ARBA00022737"/>
    </source>
</evidence>